<gene>
    <name evidence="11" type="primary">comB</name>
    <name evidence="11" type="ORF">NCTC12092_01542</name>
</gene>
<name>A0A380JU53_9STRE</name>
<dbReference type="EMBL" id="UHFF01000002">
    <property type="protein sequence ID" value="SUN47778.1"/>
    <property type="molecule type" value="Genomic_DNA"/>
</dbReference>
<dbReference type="RefSeq" id="WP_115251230.1">
    <property type="nucleotide sequence ID" value="NZ_UHFF01000002.1"/>
</dbReference>
<dbReference type="NCBIfam" id="TIGR01000">
    <property type="entry name" value="bacteriocin_acc"/>
    <property type="match status" value="1"/>
</dbReference>
<comment type="subcellular location">
    <subcellularLocation>
        <location evidence="1">Cell membrane</location>
        <topology evidence="1">Single-pass membrane protein</topology>
    </subcellularLocation>
</comment>
<evidence type="ECO:0000256" key="3">
    <source>
        <dbReference type="ARBA" id="ARBA00022448"/>
    </source>
</evidence>
<keyword evidence="3" id="KW-0813">Transport</keyword>
<evidence type="ECO:0000256" key="1">
    <source>
        <dbReference type="ARBA" id="ARBA00004162"/>
    </source>
</evidence>
<dbReference type="GO" id="GO:0005886">
    <property type="term" value="C:plasma membrane"/>
    <property type="evidence" value="ECO:0007669"/>
    <property type="project" value="UniProtKB-SubCell"/>
</dbReference>
<feature type="coiled-coil region" evidence="7">
    <location>
        <begin position="287"/>
        <end position="314"/>
    </location>
</feature>
<dbReference type="InterPro" id="IPR058794">
    <property type="entry name" value="HB_LcnD"/>
</dbReference>
<feature type="coiled-coil region" evidence="7">
    <location>
        <begin position="92"/>
        <end position="119"/>
    </location>
</feature>
<keyword evidence="6" id="KW-0472">Membrane</keyword>
<feature type="domain" description="LcnD-like barrel-sandwich hybrid" evidence="9">
    <location>
        <begin position="58"/>
        <end position="344"/>
    </location>
</feature>
<protein>
    <submittedName>
        <fullName evidence="11">Peptide ABC transporter BlpC/ComB-like protein</fullName>
    </submittedName>
</protein>
<proteinExistence type="inferred from homology"/>
<dbReference type="AlphaFoldDB" id="A0A380JU53"/>
<dbReference type="InterPro" id="IPR058786">
    <property type="entry name" value="BSH_LcnD"/>
</dbReference>
<dbReference type="InterPro" id="IPR058795">
    <property type="entry name" value="LcnD_C"/>
</dbReference>
<organism evidence="11 12">
    <name type="scientific">Streptococcus equi subsp. equi</name>
    <dbReference type="NCBI Taxonomy" id="148942"/>
    <lineage>
        <taxon>Bacteria</taxon>
        <taxon>Bacillati</taxon>
        <taxon>Bacillota</taxon>
        <taxon>Bacilli</taxon>
        <taxon>Lactobacillales</taxon>
        <taxon>Streptococcaceae</taxon>
        <taxon>Streptococcus</taxon>
    </lineage>
</organism>
<dbReference type="SUPFAM" id="SSF111369">
    <property type="entry name" value="HlyD-like secretion proteins"/>
    <property type="match status" value="1"/>
</dbReference>
<accession>A0A380JU53</accession>
<sequence length="452" mass="50880">MNPNMFKSAEFYQRRYHHLTTFLTIPLALLLTFLILFSCFAYKEITVTSYGEITPTQVIATVQSISNNPIVANHLINNQPIKQGDSIIQYAKDLEESQKQVLEKQLTTYEKQKSSLNTLLLSLKQGQNLFQNDDQFGYVNTFNHFMSQAQDIDLGFSKIKAETSQQAQLIQDSIVAINQQINGISQQIADYEELRAAVINQSNSLSSNNPHQATLDAYLSQSQTDQEAATNQLLFQIDQSLLSLKASTDSLNRQRANLHQSTSYDNSLNTKLEILRTQFLITASQQLTDVNRHITELKAQLEQATLQVNSLVIKAPKSGIVHLNSAFEGKTSIPIGHDIAYIYPSLKQTKQALLTYYVSSESVSLLKKNQIVRLALDRHGNQPIVITGTIKTIDELATKTKQGNLFKVTAKLTLSKKESTTIQYGQQGRVISVIAKKTFFDFYKDKLFKVTE</sequence>
<dbReference type="InterPro" id="IPR050739">
    <property type="entry name" value="MFP"/>
</dbReference>
<evidence type="ECO:0000313" key="11">
    <source>
        <dbReference type="EMBL" id="SUN47778.1"/>
    </source>
</evidence>
<evidence type="ECO:0000259" key="9">
    <source>
        <dbReference type="Pfam" id="PF25935"/>
    </source>
</evidence>
<comment type="similarity">
    <text evidence="2">Belongs to the membrane fusion protein (MFP) (TC 8.A.1) family.</text>
</comment>
<evidence type="ECO:0000259" key="8">
    <source>
        <dbReference type="Pfam" id="PF25887"/>
    </source>
</evidence>
<dbReference type="Pfam" id="PF25887">
    <property type="entry name" value="HB_LcnD"/>
    <property type="match status" value="1"/>
</dbReference>
<evidence type="ECO:0000256" key="2">
    <source>
        <dbReference type="ARBA" id="ARBA00009477"/>
    </source>
</evidence>
<keyword evidence="5" id="KW-1133">Transmembrane helix</keyword>
<evidence type="ECO:0000256" key="4">
    <source>
        <dbReference type="ARBA" id="ARBA00022692"/>
    </source>
</evidence>
<feature type="domain" description="LcnD-like C-terminal" evidence="10">
    <location>
        <begin position="349"/>
        <end position="437"/>
    </location>
</feature>
<evidence type="ECO:0000313" key="12">
    <source>
        <dbReference type="Proteomes" id="UP000254461"/>
    </source>
</evidence>
<evidence type="ECO:0000256" key="7">
    <source>
        <dbReference type="SAM" id="Coils"/>
    </source>
</evidence>
<dbReference type="Pfam" id="PF25935">
    <property type="entry name" value="BSH_LcnD"/>
    <property type="match status" value="1"/>
</dbReference>
<dbReference type="PANTHER" id="PTHR30386:SF26">
    <property type="entry name" value="TRANSPORT PROTEIN COMB"/>
    <property type="match status" value="1"/>
</dbReference>
<evidence type="ECO:0000256" key="5">
    <source>
        <dbReference type="ARBA" id="ARBA00022989"/>
    </source>
</evidence>
<keyword evidence="7" id="KW-0175">Coiled coil</keyword>
<dbReference type="Pfam" id="PF25940">
    <property type="entry name" value="LcnD_C"/>
    <property type="match status" value="1"/>
</dbReference>
<dbReference type="PANTHER" id="PTHR30386">
    <property type="entry name" value="MEMBRANE FUSION SUBUNIT OF EMRAB-TOLC MULTIDRUG EFFLUX PUMP"/>
    <property type="match status" value="1"/>
</dbReference>
<keyword evidence="4" id="KW-0812">Transmembrane</keyword>
<dbReference type="InterPro" id="IPR005696">
    <property type="entry name" value="MesE/LcnD"/>
</dbReference>
<feature type="domain" description="LcnD-like long helical bundle" evidence="8">
    <location>
        <begin position="98"/>
        <end position="304"/>
    </location>
</feature>
<evidence type="ECO:0000256" key="6">
    <source>
        <dbReference type="ARBA" id="ARBA00023136"/>
    </source>
</evidence>
<reference evidence="11 12" key="1">
    <citation type="submission" date="2018-06" db="EMBL/GenBank/DDBJ databases">
        <authorList>
            <consortium name="Pathogen Informatics"/>
            <person name="Doyle S."/>
        </authorList>
    </citation>
    <scope>NUCLEOTIDE SEQUENCE [LARGE SCALE GENOMIC DNA]</scope>
    <source>
        <strain evidence="11 12">NCTC12092</strain>
    </source>
</reference>
<dbReference type="Proteomes" id="UP000254461">
    <property type="component" value="Unassembled WGS sequence"/>
</dbReference>
<evidence type="ECO:0000259" key="10">
    <source>
        <dbReference type="Pfam" id="PF25940"/>
    </source>
</evidence>